<gene>
    <name evidence="1" type="ORF">RclHR1_14780002</name>
</gene>
<organism evidence="1 2">
    <name type="scientific">Rhizophagus clarus</name>
    <dbReference type="NCBI Taxonomy" id="94130"/>
    <lineage>
        <taxon>Eukaryota</taxon>
        <taxon>Fungi</taxon>
        <taxon>Fungi incertae sedis</taxon>
        <taxon>Mucoromycota</taxon>
        <taxon>Glomeromycotina</taxon>
        <taxon>Glomeromycetes</taxon>
        <taxon>Glomerales</taxon>
        <taxon>Glomeraceae</taxon>
        <taxon>Rhizophagus</taxon>
    </lineage>
</organism>
<accession>A0A2Z6QFB2</accession>
<protein>
    <submittedName>
        <fullName evidence="1">Uncharacterized protein</fullName>
    </submittedName>
</protein>
<dbReference type="Proteomes" id="UP000247702">
    <property type="component" value="Unassembled WGS sequence"/>
</dbReference>
<keyword evidence="2" id="KW-1185">Reference proteome</keyword>
<dbReference type="EMBL" id="BEXD01000533">
    <property type="protein sequence ID" value="GBB88225.1"/>
    <property type="molecule type" value="Genomic_DNA"/>
</dbReference>
<reference evidence="1 2" key="1">
    <citation type="submission" date="2017-11" db="EMBL/GenBank/DDBJ databases">
        <title>The genome of Rhizophagus clarus HR1 reveals common genetic basis of auxotrophy among arbuscular mycorrhizal fungi.</title>
        <authorList>
            <person name="Kobayashi Y."/>
        </authorList>
    </citation>
    <scope>NUCLEOTIDE SEQUENCE [LARGE SCALE GENOMIC DNA]</scope>
    <source>
        <strain evidence="1 2">HR1</strain>
    </source>
</reference>
<dbReference type="AlphaFoldDB" id="A0A2Z6QFB2"/>
<name>A0A2Z6QFB2_9GLOM</name>
<comment type="caution">
    <text evidence="1">The sequence shown here is derived from an EMBL/GenBank/DDBJ whole genome shotgun (WGS) entry which is preliminary data.</text>
</comment>
<proteinExistence type="predicted"/>
<evidence type="ECO:0000313" key="1">
    <source>
        <dbReference type="EMBL" id="GBB88225.1"/>
    </source>
</evidence>
<evidence type="ECO:0000313" key="2">
    <source>
        <dbReference type="Proteomes" id="UP000247702"/>
    </source>
</evidence>
<sequence length="118" mass="13621">MKLLGSRRFFIKRLGMKPSKNNPNTMTIFITIKGLEKCRKLKDIWSIEIDHSLYQFALANATKHNISFRKKFSREFIGFDEQTSPAAVFHFNQYNITGSPHIITTLIGRIEPGNCQTD</sequence>